<sequence length="144" mass="15169">MNPATEIRIARIDDAAAVAVLLGELGYPASVEQAAARLVGLQRTACAVTYVASRAGNVCGLATVHSHASLNRDQPSVQLTLLVVSAQARGSGAGKRLVQAAEEWARDCGAQRLVVSTAVHRAGAHAFYETLGYELTGRRYARVL</sequence>
<organism evidence="4 5">
    <name type="scientific">Tahibacter aquaticus</name>
    <dbReference type="NCBI Taxonomy" id="520092"/>
    <lineage>
        <taxon>Bacteria</taxon>
        <taxon>Pseudomonadati</taxon>
        <taxon>Pseudomonadota</taxon>
        <taxon>Gammaproteobacteria</taxon>
        <taxon>Lysobacterales</taxon>
        <taxon>Rhodanobacteraceae</taxon>
        <taxon>Tahibacter</taxon>
    </lineage>
</organism>
<dbReference type="GO" id="GO:0005840">
    <property type="term" value="C:ribosome"/>
    <property type="evidence" value="ECO:0007669"/>
    <property type="project" value="UniProtKB-KW"/>
</dbReference>
<evidence type="ECO:0000256" key="2">
    <source>
        <dbReference type="ARBA" id="ARBA00023315"/>
    </source>
</evidence>
<dbReference type="PANTHER" id="PTHR43877">
    <property type="entry name" value="AMINOALKYLPHOSPHONATE N-ACETYLTRANSFERASE-RELATED-RELATED"/>
    <property type="match status" value="1"/>
</dbReference>
<dbReference type="CDD" id="cd04301">
    <property type="entry name" value="NAT_SF"/>
    <property type="match status" value="1"/>
</dbReference>
<evidence type="ECO:0000313" key="4">
    <source>
        <dbReference type="EMBL" id="TDR36678.1"/>
    </source>
</evidence>
<evidence type="ECO:0000259" key="3">
    <source>
        <dbReference type="PROSITE" id="PS51186"/>
    </source>
</evidence>
<name>A0A4R6YIF0_9GAMM</name>
<protein>
    <submittedName>
        <fullName evidence="4">Ribosomal protein S18 acetylase RimI-like enzyme</fullName>
    </submittedName>
</protein>
<accession>A0A4R6YIF0</accession>
<keyword evidence="2" id="KW-0012">Acyltransferase</keyword>
<dbReference type="Pfam" id="PF00583">
    <property type="entry name" value="Acetyltransf_1"/>
    <property type="match status" value="1"/>
</dbReference>
<dbReference type="AlphaFoldDB" id="A0A4R6YIF0"/>
<evidence type="ECO:0000256" key="1">
    <source>
        <dbReference type="ARBA" id="ARBA00022679"/>
    </source>
</evidence>
<dbReference type="RefSeq" id="WP_166654390.1">
    <property type="nucleotide sequence ID" value="NZ_SNZH01000027.1"/>
</dbReference>
<feature type="domain" description="N-acetyltransferase" evidence="3">
    <location>
        <begin position="5"/>
        <end position="144"/>
    </location>
</feature>
<dbReference type="InterPro" id="IPR050832">
    <property type="entry name" value="Bact_Acetyltransf"/>
</dbReference>
<dbReference type="InterPro" id="IPR016181">
    <property type="entry name" value="Acyl_CoA_acyltransferase"/>
</dbReference>
<comment type="caution">
    <text evidence="4">The sequence shown here is derived from an EMBL/GenBank/DDBJ whole genome shotgun (WGS) entry which is preliminary data.</text>
</comment>
<dbReference type="InterPro" id="IPR000182">
    <property type="entry name" value="GNAT_dom"/>
</dbReference>
<gene>
    <name evidence="4" type="ORF">DFR29_12728</name>
</gene>
<reference evidence="4 5" key="1">
    <citation type="submission" date="2019-03" db="EMBL/GenBank/DDBJ databases">
        <title>Genomic Encyclopedia of Type Strains, Phase IV (KMG-IV): sequencing the most valuable type-strain genomes for metagenomic binning, comparative biology and taxonomic classification.</title>
        <authorList>
            <person name="Goeker M."/>
        </authorList>
    </citation>
    <scope>NUCLEOTIDE SEQUENCE [LARGE SCALE GENOMIC DNA]</scope>
    <source>
        <strain evidence="4 5">DSM 21667</strain>
    </source>
</reference>
<dbReference type="Gene3D" id="3.40.630.30">
    <property type="match status" value="1"/>
</dbReference>
<keyword evidence="4" id="KW-0687">Ribonucleoprotein</keyword>
<dbReference type="PANTHER" id="PTHR43877:SF1">
    <property type="entry name" value="ACETYLTRANSFERASE"/>
    <property type="match status" value="1"/>
</dbReference>
<keyword evidence="5" id="KW-1185">Reference proteome</keyword>
<evidence type="ECO:0000313" key="5">
    <source>
        <dbReference type="Proteomes" id="UP000295293"/>
    </source>
</evidence>
<dbReference type="SUPFAM" id="SSF55729">
    <property type="entry name" value="Acyl-CoA N-acyltransferases (Nat)"/>
    <property type="match status" value="1"/>
</dbReference>
<proteinExistence type="predicted"/>
<dbReference type="GO" id="GO:0016747">
    <property type="term" value="F:acyltransferase activity, transferring groups other than amino-acyl groups"/>
    <property type="evidence" value="ECO:0007669"/>
    <property type="project" value="InterPro"/>
</dbReference>
<dbReference type="Proteomes" id="UP000295293">
    <property type="component" value="Unassembled WGS sequence"/>
</dbReference>
<keyword evidence="4" id="KW-0689">Ribosomal protein</keyword>
<keyword evidence="1" id="KW-0808">Transferase</keyword>
<dbReference type="PROSITE" id="PS51186">
    <property type="entry name" value="GNAT"/>
    <property type="match status" value="1"/>
</dbReference>
<dbReference type="EMBL" id="SNZH01000027">
    <property type="protein sequence ID" value="TDR36678.1"/>
    <property type="molecule type" value="Genomic_DNA"/>
</dbReference>